<keyword evidence="3 6" id="KW-0378">Hydrolase</keyword>
<dbReference type="SUPFAM" id="SSF53649">
    <property type="entry name" value="Alkaline phosphatase-like"/>
    <property type="match status" value="1"/>
</dbReference>
<dbReference type="RefSeq" id="WP_154918396.1">
    <property type="nucleotide sequence ID" value="NZ_VUOE01000001.1"/>
</dbReference>
<comment type="caution">
    <text evidence="6">The sequence shown here is derived from an EMBL/GenBank/DDBJ whole genome shotgun (WGS) entry which is preliminary data.</text>
</comment>
<name>A0A5B2U1E6_9FLAO</name>
<keyword evidence="4" id="KW-0106">Calcium</keyword>
<evidence type="ECO:0000313" key="7">
    <source>
        <dbReference type="Proteomes" id="UP000323188"/>
    </source>
</evidence>
<dbReference type="InterPro" id="IPR000917">
    <property type="entry name" value="Sulfatase_N"/>
</dbReference>
<dbReference type="Pfam" id="PF00884">
    <property type="entry name" value="Sulfatase"/>
    <property type="match status" value="1"/>
</dbReference>
<comment type="similarity">
    <text evidence="1">Belongs to the sulfatase family.</text>
</comment>
<dbReference type="InterPro" id="IPR050738">
    <property type="entry name" value="Sulfatase"/>
</dbReference>
<dbReference type="PANTHER" id="PTHR42693">
    <property type="entry name" value="ARYLSULFATASE FAMILY MEMBER"/>
    <property type="match status" value="1"/>
</dbReference>
<evidence type="ECO:0000256" key="4">
    <source>
        <dbReference type="ARBA" id="ARBA00022837"/>
    </source>
</evidence>
<evidence type="ECO:0000256" key="3">
    <source>
        <dbReference type="ARBA" id="ARBA00022801"/>
    </source>
</evidence>
<dbReference type="Gene3D" id="3.40.720.10">
    <property type="entry name" value="Alkaline Phosphatase, subunit A"/>
    <property type="match status" value="1"/>
</dbReference>
<dbReference type="GO" id="GO:0046872">
    <property type="term" value="F:metal ion binding"/>
    <property type="evidence" value="ECO:0007669"/>
    <property type="project" value="UniProtKB-KW"/>
</dbReference>
<dbReference type="Gene3D" id="3.30.1120.10">
    <property type="match status" value="1"/>
</dbReference>
<dbReference type="PROSITE" id="PS00149">
    <property type="entry name" value="SULFATASE_2"/>
    <property type="match status" value="1"/>
</dbReference>
<accession>A0A5B2U1E6</accession>
<keyword evidence="6" id="KW-0808">Transferase</keyword>
<reference evidence="6 7" key="1">
    <citation type="submission" date="2019-09" db="EMBL/GenBank/DDBJ databases">
        <authorList>
            <person name="Khan S.A."/>
            <person name="Jeon C.O."/>
            <person name="Chun B.H."/>
            <person name="Jeong S.E."/>
        </authorList>
    </citation>
    <scope>NUCLEOTIDE SEQUENCE [LARGE SCALE GENOMIC DNA]</scope>
    <source>
        <strain evidence="6 7">KCTC 42508</strain>
    </source>
</reference>
<dbReference type="PROSITE" id="PS00523">
    <property type="entry name" value="SULFATASE_1"/>
    <property type="match status" value="1"/>
</dbReference>
<dbReference type="AlphaFoldDB" id="A0A5B2U1E6"/>
<dbReference type="InterPro" id="IPR017850">
    <property type="entry name" value="Alkaline_phosphatase_core_sf"/>
</dbReference>
<keyword evidence="2" id="KW-0479">Metal-binding</keyword>
<organism evidence="6 7">
    <name type="scientific">Maribacter flavus</name>
    <dbReference type="NCBI Taxonomy" id="1658664"/>
    <lineage>
        <taxon>Bacteria</taxon>
        <taxon>Pseudomonadati</taxon>
        <taxon>Bacteroidota</taxon>
        <taxon>Flavobacteriia</taxon>
        <taxon>Flavobacteriales</taxon>
        <taxon>Flavobacteriaceae</taxon>
        <taxon>Maribacter</taxon>
    </lineage>
</organism>
<dbReference type="PROSITE" id="PS51257">
    <property type="entry name" value="PROKAR_LIPOPROTEIN"/>
    <property type="match status" value="1"/>
</dbReference>
<dbReference type="PANTHER" id="PTHR42693:SF53">
    <property type="entry name" value="ENDO-4-O-SULFATASE"/>
    <property type="match status" value="1"/>
</dbReference>
<proteinExistence type="inferred from homology"/>
<gene>
    <name evidence="6" type="ORF">F0361_09970</name>
</gene>
<dbReference type="GO" id="GO:0016740">
    <property type="term" value="F:transferase activity"/>
    <property type="evidence" value="ECO:0007669"/>
    <property type="project" value="UniProtKB-KW"/>
</dbReference>
<sequence length="458" mass="52086">MFNRVYFKYLCILIASVFGCNISGQDSLGIVEKPNILLILTDDQGYHDVSYYGTKDIRTPNIDQIAASGMRFDNFYANAPVCSPTRAALLTGRYQDNVGVPGVIRTNPDNNWGYLDPKATLLPEELKMVGYSTALIGKWHLGLDSPNTPIERGFDFFHGWLGDMMDDYWDHRRHDINYMRLNAMVIDPKGHATDLFTDWSVDYIKSQADDNRPFFLYLAYNAPHFPVQPPEDWLEKVKKREKGIEETRANLVAFIEHMDNGIGKVIQALKESGQYDNTLIVFSSDNGGHLPSKANNGPLRDGKQSMYEGGLKVPTAISWPGKIRQGSVSEEVQISMDLYPTLLEIAGVKPKNKIEGQSFYSQLVKSEPSLEPDRAFYFTRREGGTKYGGQAIYALRKGDWKLLQNSPNEGYELYNLKEDPLEQMNRIDSDIEKYQELNFLLMKHIQKGGEVPWQKSSY</sequence>
<dbReference type="GO" id="GO:0004065">
    <property type="term" value="F:arylsulfatase activity"/>
    <property type="evidence" value="ECO:0007669"/>
    <property type="project" value="TreeGrafter"/>
</dbReference>
<evidence type="ECO:0000256" key="2">
    <source>
        <dbReference type="ARBA" id="ARBA00022723"/>
    </source>
</evidence>
<evidence type="ECO:0000256" key="1">
    <source>
        <dbReference type="ARBA" id="ARBA00008779"/>
    </source>
</evidence>
<feature type="domain" description="Sulfatase N-terminal" evidence="5">
    <location>
        <begin position="34"/>
        <end position="348"/>
    </location>
</feature>
<protein>
    <submittedName>
        <fullName evidence="6">Sulfatase-like hydrolase/transferase</fullName>
    </submittedName>
</protein>
<evidence type="ECO:0000313" key="6">
    <source>
        <dbReference type="EMBL" id="KAA2219890.1"/>
    </source>
</evidence>
<evidence type="ECO:0000259" key="5">
    <source>
        <dbReference type="Pfam" id="PF00884"/>
    </source>
</evidence>
<dbReference type="EMBL" id="VUOE01000001">
    <property type="protein sequence ID" value="KAA2219890.1"/>
    <property type="molecule type" value="Genomic_DNA"/>
</dbReference>
<dbReference type="InterPro" id="IPR024607">
    <property type="entry name" value="Sulfatase_CS"/>
</dbReference>
<dbReference type="Proteomes" id="UP000323188">
    <property type="component" value="Unassembled WGS sequence"/>
</dbReference>